<dbReference type="SUPFAM" id="SSF103506">
    <property type="entry name" value="Mitochondrial carrier"/>
    <property type="match status" value="1"/>
</dbReference>
<organism evidence="11 12">
    <name type="scientific">Acaulospora morrowiae</name>
    <dbReference type="NCBI Taxonomy" id="94023"/>
    <lineage>
        <taxon>Eukaryota</taxon>
        <taxon>Fungi</taxon>
        <taxon>Fungi incertae sedis</taxon>
        <taxon>Mucoromycota</taxon>
        <taxon>Glomeromycotina</taxon>
        <taxon>Glomeromycetes</taxon>
        <taxon>Diversisporales</taxon>
        <taxon>Acaulosporaceae</taxon>
        <taxon>Acaulospora</taxon>
    </lineage>
</organism>
<keyword evidence="7 8" id="KW-0472">Membrane</keyword>
<feature type="repeat" description="Solcar" evidence="8">
    <location>
        <begin position="78"/>
        <end position="180"/>
    </location>
</feature>
<dbReference type="Proteomes" id="UP000789342">
    <property type="component" value="Unassembled WGS sequence"/>
</dbReference>
<dbReference type="Gene3D" id="1.50.40.10">
    <property type="entry name" value="Mitochondrial carrier domain"/>
    <property type="match status" value="2"/>
</dbReference>
<evidence type="ECO:0000256" key="10">
    <source>
        <dbReference type="SAM" id="Phobius"/>
    </source>
</evidence>
<evidence type="ECO:0000256" key="2">
    <source>
        <dbReference type="ARBA" id="ARBA00006375"/>
    </source>
</evidence>
<dbReference type="Pfam" id="PF00153">
    <property type="entry name" value="Mito_carr"/>
    <property type="match status" value="2"/>
</dbReference>
<evidence type="ECO:0000313" key="11">
    <source>
        <dbReference type="EMBL" id="CAG8561904.1"/>
    </source>
</evidence>
<keyword evidence="4 8" id="KW-0812">Transmembrane</keyword>
<protein>
    <submittedName>
        <fullName evidence="11">15372_t:CDS:1</fullName>
    </submittedName>
</protein>
<feature type="transmembrane region" description="Helical" evidence="10">
    <location>
        <begin position="39"/>
        <end position="61"/>
    </location>
</feature>
<accession>A0A9N9FWZ3</accession>
<evidence type="ECO:0000256" key="4">
    <source>
        <dbReference type="ARBA" id="ARBA00022692"/>
    </source>
</evidence>
<evidence type="ECO:0000313" key="12">
    <source>
        <dbReference type="Proteomes" id="UP000789342"/>
    </source>
</evidence>
<evidence type="ECO:0000256" key="1">
    <source>
        <dbReference type="ARBA" id="ARBA00004225"/>
    </source>
</evidence>
<dbReference type="AlphaFoldDB" id="A0A9N9FWZ3"/>
<comment type="subcellular location">
    <subcellularLocation>
        <location evidence="1">Mitochondrion membrane</location>
        <topology evidence="1">Multi-pass membrane protein</topology>
    </subcellularLocation>
</comment>
<dbReference type="InterPro" id="IPR023395">
    <property type="entry name" value="MCP_dom_sf"/>
</dbReference>
<evidence type="ECO:0000256" key="3">
    <source>
        <dbReference type="ARBA" id="ARBA00022448"/>
    </source>
</evidence>
<evidence type="ECO:0000256" key="6">
    <source>
        <dbReference type="ARBA" id="ARBA00023128"/>
    </source>
</evidence>
<evidence type="ECO:0000256" key="8">
    <source>
        <dbReference type="PROSITE-ProRule" id="PRU00282"/>
    </source>
</evidence>
<dbReference type="OrthoDB" id="250329at2759"/>
<sequence>MSSDNKSSIIDSGAAAIISSITSKSGVIFHIIRTTPLKNFYSGISVAIAIGIPALSTYLYMYDNTKYYLSTKLGINNDRVINHMISGALAETVSGMFWTPMEVVKSKLQTGVGYVKEDFRGNTIGKVVGRDNRGGTLNLIRMIFDKEGIRGFYRGYFLALAVFIPHTVTYFVIYEKCKAWERNRRSRNKKPFREDKLDSAMALEQNGVSSSKSTVMANSTPKSNGELPFTRYILYSGFAGGVAASFSNILDVVKTRWQVSFSDNKTHSPRAIIRSMYLNEGGFKAFTKGMGARVLWMVPASAVSMTVFEALKNRRARKKKFE</sequence>
<feature type="repeat" description="Solcar" evidence="8">
    <location>
        <begin position="231"/>
        <end position="314"/>
    </location>
</feature>
<dbReference type="InterPro" id="IPR018108">
    <property type="entry name" value="MCP_transmembrane"/>
</dbReference>
<evidence type="ECO:0000256" key="5">
    <source>
        <dbReference type="ARBA" id="ARBA00022989"/>
    </source>
</evidence>
<feature type="transmembrane region" description="Helical" evidence="10">
    <location>
        <begin position="294"/>
        <end position="311"/>
    </location>
</feature>
<keyword evidence="5 10" id="KW-1133">Transmembrane helix</keyword>
<keyword evidence="12" id="KW-1185">Reference proteome</keyword>
<dbReference type="GO" id="GO:0005381">
    <property type="term" value="F:iron ion transmembrane transporter activity"/>
    <property type="evidence" value="ECO:0007669"/>
    <property type="project" value="UniProtKB-ARBA"/>
</dbReference>
<dbReference type="GO" id="GO:0031966">
    <property type="term" value="C:mitochondrial membrane"/>
    <property type="evidence" value="ECO:0007669"/>
    <property type="project" value="UniProtKB-SubCell"/>
</dbReference>
<dbReference type="EMBL" id="CAJVPV010003891">
    <property type="protein sequence ID" value="CAG8561904.1"/>
    <property type="molecule type" value="Genomic_DNA"/>
</dbReference>
<dbReference type="PANTHER" id="PTHR45758:SF3">
    <property type="entry name" value="MITOCHONDRIAL SUBSTRATE CARRIER FAMILY PROTEIN E"/>
    <property type="match status" value="1"/>
</dbReference>
<feature type="transmembrane region" description="Helical" evidence="10">
    <location>
        <begin position="232"/>
        <end position="250"/>
    </location>
</feature>
<dbReference type="PROSITE" id="PS50920">
    <property type="entry name" value="SOLCAR"/>
    <property type="match status" value="2"/>
</dbReference>
<comment type="caution">
    <text evidence="11">The sequence shown here is derived from an EMBL/GenBank/DDBJ whole genome shotgun (WGS) entry which is preliminary data.</text>
</comment>
<keyword evidence="3 9" id="KW-0813">Transport</keyword>
<name>A0A9N9FWZ3_9GLOM</name>
<evidence type="ECO:0000256" key="9">
    <source>
        <dbReference type="RuleBase" id="RU000488"/>
    </source>
</evidence>
<gene>
    <name evidence="11" type="ORF">AMORRO_LOCUS6057</name>
</gene>
<reference evidence="11" key="1">
    <citation type="submission" date="2021-06" db="EMBL/GenBank/DDBJ databases">
        <authorList>
            <person name="Kallberg Y."/>
            <person name="Tangrot J."/>
            <person name="Rosling A."/>
        </authorList>
    </citation>
    <scope>NUCLEOTIDE SEQUENCE</scope>
    <source>
        <strain evidence="11">CL551</strain>
    </source>
</reference>
<feature type="transmembrane region" description="Helical" evidence="10">
    <location>
        <begin position="12"/>
        <end position="32"/>
    </location>
</feature>
<dbReference type="PANTHER" id="PTHR45758">
    <property type="entry name" value="MITOFERRIN-1-RELATED"/>
    <property type="match status" value="1"/>
</dbReference>
<evidence type="ECO:0000256" key="7">
    <source>
        <dbReference type="ARBA" id="ARBA00023136"/>
    </source>
</evidence>
<keyword evidence="6" id="KW-0496">Mitochondrion</keyword>
<proteinExistence type="inferred from homology"/>
<feature type="transmembrane region" description="Helical" evidence="10">
    <location>
        <begin position="155"/>
        <end position="174"/>
    </location>
</feature>
<comment type="similarity">
    <text evidence="2 9">Belongs to the mitochondrial carrier (TC 2.A.29) family.</text>
</comment>